<evidence type="ECO:0000313" key="1">
    <source>
        <dbReference type="EMBL" id="OLP98755.1"/>
    </source>
</evidence>
<evidence type="ECO:0000313" key="2">
    <source>
        <dbReference type="Proteomes" id="UP000186817"/>
    </source>
</evidence>
<dbReference type="EMBL" id="LSRX01000387">
    <property type="protein sequence ID" value="OLP98755.1"/>
    <property type="molecule type" value="Genomic_DNA"/>
</dbReference>
<dbReference type="AlphaFoldDB" id="A0A1Q9DU97"/>
<proteinExistence type="predicted"/>
<reference evidence="1 2" key="1">
    <citation type="submission" date="2016-02" db="EMBL/GenBank/DDBJ databases">
        <title>Genome analysis of coral dinoflagellate symbionts highlights evolutionary adaptations to a symbiotic lifestyle.</title>
        <authorList>
            <person name="Aranda M."/>
            <person name="Li Y."/>
            <person name="Liew Y.J."/>
            <person name="Baumgarten S."/>
            <person name="Simakov O."/>
            <person name="Wilson M."/>
            <person name="Piel J."/>
            <person name="Ashoor H."/>
            <person name="Bougouffa S."/>
            <person name="Bajic V.B."/>
            <person name="Ryu T."/>
            <person name="Ravasi T."/>
            <person name="Bayer T."/>
            <person name="Micklem G."/>
            <person name="Kim H."/>
            <person name="Bhak J."/>
            <person name="Lajeunesse T.C."/>
            <person name="Voolstra C.R."/>
        </authorList>
    </citation>
    <scope>NUCLEOTIDE SEQUENCE [LARGE SCALE GENOMIC DNA]</scope>
    <source>
        <strain evidence="1 2">CCMP2467</strain>
    </source>
</reference>
<keyword evidence="2" id="KW-1185">Reference proteome</keyword>
<comment type="caution">
    <text evidence="1">The sequence shown here is derived from an EMBL/GenBank/DDBJ whole genome shotgun (WGS) entry which is preliminary data.</text>
</comment>
<organism evidence="1 2">
    <name type="scientific">Symbiodinium microadriaticum</name>
    <name type="common">Dinoflagellate</name>
    <name type="synonym">Zooxanthella microadriatica</name>
    <dbReference type="NCBI Taxonomy" id="2951"/>
    <lineage>
        <taxon>Eukaryota</taxon>
        <taxon>Sar</taxon>
        <taxon>Alveolata</taxon>
        <taxon>Dinophyceae</taxon>
        <taxon>Suessiales</taxon>
        <taxon>Symbiodiniaceae</taxon>
        <taxon>Symbiodinium</taxon>
    </lineage>
</organism>
<accession>A0A1Q9DU97</accession>
<name>A0A1Q9DU97_SYMMI</name>
<protein>
    <submittedName>
        <fullName evidence="1">Uncharacterized protein</fullName>
    </submittedName>
</protein>
<sequence>MMCRKTMSCHEDAHGLHGSYCQHPAVERAPDQACRRGVAAMTSPLNIPPAPSFLEYSWTVGTTMARAKRDKNPEYITRQRDGNEAIRWHSWSLLRSSSALQDDVGLRRATCGVQGPSLCM</sequence>
<dbReference type="Proteomes" id="UP000186817">
    <property type="component" value="Unassembled WGS sequence"/>
</dbReference>
<gene>
    <name evidence="1" type="ORF">AK812_SmicGene49050</name>
</gene>